<reference evidence="4 5" key="1">
    <citation type="submission" date="2023-11" db="EMBL/GenBank/DDBJ databases">
        <title>30 novel species of actinomycetes from the DSMZ collection.</title>
        <authorList>
            <person name="Nouioui I."/>
        </authorList>
    </citation>
    <scope>NUCLEOTIDE SEQUENCE [LARGE SCALE GENOMIC DNA]</scope>
    <source>
        <strain evidence="4 5">DSM 41524</strain>
    </source>
</reference>
<comment type="caution">
    <text evidence="4">The sequence shown here is derived from an EMBL/GenBank/DDBJ whole genome shotgun (WGS) entry which is preliminary data.</text>
</comment>
<organism evidence="4 5">
    <name type="scientific">Streptomyces asiaticus subsp. ignotus</name>
    <dbReference type="NCBI Taxonomy" id="3098222"/>
    <lineage>
        <taxon>Bacteria</taxon>
        <taxon>Bacillati</taxon>
        <taxon>Actinomycetota</taxon>
        <taxon>Actinomycetes</taxon>
        <taxon>Kitasatosporales</taxon>
        <taxon>Streptomycetaceae</taxon>
        <taxon>Streptomyces</taxon>
        <taxon>Streptomyces violaceusniger group</taxon>
    </lineage>
</organism>
<feature type="domain" description="Beta-lactamase-related" evidence="3">
    <location>
        <begin position="80"/>
        <end position="405"/>
    </location>
</feature>
<feature type="compositionally biased region" description="Basic and acidic residues" evidence="2">
    <location>
        <begin position="31"/>
        <end position="41"/>
    </location>
</feature>
<protein>
    <submittedName>
        <fullName evidence="4">Serine hydrolase domain-containing protein</fullName>
        <ecNumber evidence="4">3.1.1.103</ecNumber>
    </submittedName>
</protein>
<feature type="region of interest" description="Disordered" evidence="2">
    <location>
        <begin position="1"/>
        <end position="41"/>
    </location>
</feature>
<gene>
    <name evidence="4" type="ORF">V2J94_04470</name>
</gene>
<sequence>MSGTAGGRIPQGAERTGTACPPPADWQADEPADRRAGPPADRRARLAALLAAGRQAGIYSAAAWSVGTAAGRETHGHLGTRRWGGAELNGTELWDLASVTKPIVGLAALRLAETGALRLDDTVGAYLPEYRRVPGKADITVTQLLTHTSGLPGGTPLWRAHNDRDGLLTALRGLPLRGAPGTVVEYSSAGFVLLGLILERAAATGLDELVAKQVCEPLGMRETVFAPGPAARERAVSTELCTWRGRLVTGQVHDENAVVLGGVCGHAGLFAPLTDMDRLGRALAAGGDGLLSARGFARMTACHTEGLPLRRCLGWQGRDAVGSPVGTAMGPSSYGHTGFTGTSLWVEPAVGGTEADRAGADGTGADGTGVDRAGVDRAGAEGRYYVLLTNRVHPSRDPRRFPAVRRAFHHHAAALARPKTATHLAAH</sequence>
<dbReference type="InterPro" id="IPR050789">
    <property type="entry name" value="Diverse_Enzym_Activities"/>
</dbReference>
<dbReference type="Gene3D" id="3.40.710.10">
    <property type="entry name" value="DD-peptidase/beta-lactamase superfamily"/>
    <property type="match status" value="1"/>
</dbReference>
<dbReference type="InterPro" id="IPR012338">
    <property type="entry name" value="Beta-lactam/transpept-like"/>
</dbReference>
<evidence type="ECO:0000256" key="1">
    <source>
        <dbReference type="ARBA" id="ARBA00022801"/>
    </source>
</evidence>
<feature type="region of interest" description="Disordered" evidence="2">
    <location>
        <begin position="353"/>
        <end position="373"/>
    </location>
</feature>
<evidence type="ECO:0000313" key="4">
    <source>
        <dbReference type="EMBL" id="MEE4591147.1"/>
    </source>
</evidence>
<dbReference type="InterPro" id="IPR001466">
    <property type="entry name" value="Beta-lactam-related"/>
</dbReference>
<accession>A0ABU7PPZ0</accession>
<dbReference type="PANTHER" id="PTHR43283">
    <property type="entry name" value="BETA-LACTAMASE-RELATED"/>
    <property type="match status" value="1"/>
</dbReference>
<dbReference type="Pfam" id="PF00144">
    <property type="entry name" value="Beta-lactamase"/>
    <property type="match status" value="1"/>
</dbReference>
<evidence type="ECO:0000313" key="5">
    <source>
        <dbReference type="Proteomes" id="UP001354709"/>
    </source>
</evidence>
<dbReference type="GO" id="GO:0016787">
    <property type="term" value="F:hydrolase activity"/>
    <property type="evidence" value="ECO:0007669"/>
    <property type="project" value="UniProtKB-KW"/>
</dbReference>
<dbReference type="EMBL" id="JAZBJO010000002">
    <property type="protein sequence ID" value="MEE4591147.1"/>
    <property type="molecule type" value="Genomic_DNA"/>
</dbReference>
<dbReference type="SUPFAM" id="SSF56601">
    <property type="entry name" value="beta-lactamase/transpeptidase-like"/>
    <property type="match status" value="1"/>
</dbReference>
<name>A0ABU7PPZ0_9ACTN</name>
<dbReference type="RefSeq" id="WP_330806386.1">
    <property type="nucleotide sequence ID" value="NZ_JAZBJO010000002.1"/>
</dbReference>
<keyword evidence="5" id="KW-1185">Reference proteome</keyword>
<keyword evidence="1 4" id="KW-0378">Hydrolase</keyword>
<proteinExistence type="predicted"/>
<evidence type="ECO:0000259" key="3">
    <source>
        <dbReference type="Pfam" id="PF00144"/>
    </source>
</evidence>
<dbReference type="EC" id="3.1.1.103" evidence="4"/>
<dbReference type="PANTHER" id="PTHR43283:SF11">
    <property type="entry name" value="BETA-LACTAMASE-RELATED DOMAIN-CONTAINING PROTEIN"/>
    <property type="match status" value="1"/>
</dbReference>
<evidence type="ECO:0000256" key="2">
    <source>
        <dbReference type="SAM" id="MobiDB-lite"/>
    </source>
</evidence>
<dbReference type="Proteomes" id="UP001354709">
    <property type="component" value="Unassembled WGS sequence"/>
</dbReference>